<comment type="caution">
    <text evidence="1">The sequence shown here is derived from an EMBL/GenBank/DDBJ whole genome shotgun (WGS) entry which is preliminary data.</text>
</comment>
<dbReference type="Gene3D" id="3.40.30.120">
    <property type="match status" value="1"/>
</dbReference>
<dbReference type="EMBL" id="JYJH01000009">
    <property type="protein sequence ID" value="KJK38759.1"/>
    <property type="molecule type" value="Genomic_DNA"/>
</dbReference>
<dbReference type="PATRIC" id="fig|284040.3.peg.7932"/>
<reference evidence="2" key="1">
    <citation type="submission" date="2015-02" db="EMBL/GenBank/DDBJ databases">
        <authorList>
            <person name="Ju K.-S."/>
            <person name="Doroghazi J.R."/>
            <person name="Metcalf W."/>
        </authorList>
    </citation>
    <scope>NUCLEOTIDE SEQUENCE [LARGE SCALE GENOMIC DNA]</scope>
    <source>
        <strain evidence="2">NRRL B-16380</strain>
    </source>
</reference>
<evidence type="ECO:0000313" key="2">
    <source>
        <dbReference type="Proteomes" id="UP000034786"/>
    </source>
</evidence>
<organism evidence="1 2">
    <name type="scientific">Streptomyces variegatus</name>
    <dbReference type="NCBI Taxonomy" id="284040"/>
    <lineage>
        <taxon>Bacteria</taxon>
        <taxon>Bacillati</taxon>
        <taxon>Actinomycetota</taxon>
        <taxon>Actinomycetes</taxon>
        <taxon>Kitasatosporales</taxon>
        <taxon>Streptomycetaceae</taxon>
        <taxon>Streptomyces</taxon>
    </lineage>
</organism>
<dbReference type="STRING" id="284040.UK15_14900"/>
<evidence type="ECO:0000313" key="1">
    <source>
        <dbReference type="EMBL" id="KJK38759.1"/>
    </source>
</evidence>
<dbReference type="Proteomes" id="UP000034786">
    <property type="component" value="Unassembled WGS sequence"/>
</dbReference>
<keyword evidence="2" id="KW-1185">Reference proteome</keyword>
<accession>A0A0M2GRP8</accession>
<sequence>MRYSVARPVRPGRRPYGAWARRRDISGAGALLVRPDGFVAFRHFSAAPDAENRSRTRCGACSGMPGHAIMEEADIDDEEPG</sequence>
<proteinExistence type="predicted"/>
<dbReference type="AlphaFoldDB" id="A0A0M2GRP8"/>
<name>A0A0M2GRP8_9ACTN</name>
<dbReference type="Pfam" id="PF21274">
    <property type="entry name" value="Rng_hyd_C"/>
    <property type="match status" value="1"/>
</dbReference>
<dbReference type="RefSeq" id="WP_031136273.1">
    <property type="nucleotide sequence ID" value="NZ_JYJH01000009.1"/>
</dbReference>
<gene>
    <name evidence="1" type="ORF">UK15_14900</name>
</gene>
<protein>
    <submittedName>
        <fullName evidence="1">Uncharacterized protein</fullName>
    </submittedName>
</protein>